<protein>
    <submittedName>
        <fullName evidence="1">Aldolase</fullName>
    </submittedName>
</protein>
<dbReference type="SUPFAM" id="SSF51569">
    <property type="entry name" value="Aldolase"/>
    <property type="match status" value="1"/>
</dbReference>
<evidence type="ECO:0000313" key="2">
    <source>
        <dbReference type="Proteomes" id="UP001064933"/>
    </source>
</evidence>
<reference evidence="1" key="1">
    <citation type="submission" date="2022-10" db="EMBL/GenBank/DDBJ databases">
        <title>Characterization and whole genome sequencing of a new Roseateles species, isolated from fresh water.</title>
        <authorList>
            <person name="Guliayeva D.Y."/>
            <person name="Akhremchuk A.E."/>
            <person name="Sikolenko M.A."/>
            <person name="Valentovich L.N."/>
            <person name="Sidarenka A.V."/>
        </authorList>
    </citation>
    <scope>NUCLEOTIDE SEQUENCE</scope>
    <source>
        <strain evidence="1">BIM B-1768</strain>
    </source>
</reference>
<dbReference type="Pfam" id="PF01791">
    <property type="entry name" value="DeoC"/>
    <property type="match status" value="1"/>
</dbReference>
<dbReference type="InterPro" id="IPR050456">
    <property type="entry name" value="DeoC/FbaB_aldolase"/>
</dbReference>
<organism evidence="1 2">
    <name type="scientific">Roseateles amylovorans</name>
    <dbReference type="NCBI Taxonomy" id="2978473"/>
    <lineage>
        <taxon>Bacteria</taxon>
        <taxon>Pseudomonadati</taxon>
        <taxon>Pseudomonadota</taxon>
        <taxon>Betaproteobacteria</taxon>
        <taxon>Burkholderiales</taxon>
        <taxon>Sphaerotilaceae</taxon>
        <taxon>Roseateles</taxon>
    </lineage>
</organism>
<dbReference type="RefSeq" id="WP_261759834.1">
    <property type="nucleotide sequence ID" value="NZ_CP104562.2"/>
</dbReference>
<dbReference type="PIRSF" id="PIRSF038992">
    <property type="entry name" value="Aldolase_Ia"/>
    <property type="match status" value="1"/>
</dbReference>
<dbReference type="Proteomes" id="UP001064933">
    <property type="component" value="Chromosome"/>
</dbReference>
<dbReference type="SMART" id="SM01133">
    <property type="entry name" value="DeoC"/>
    <property type="match status" value="1"/>
</dbReference>
<dbReference type="InterPro" id="IPR002915">
    <property type="entry name" value="DeoC/FbaB/LacD_aldolase"/>
</dbReference>
<dbReference type="PANTHER" id="PTHR47916">
    <property type="entry name" value="FRUCTOSE-BISPHOSPHATE ALDOLASE CLASS 1"/>
    <property type="match status" value="1"/>
</dbReference>
<accession>A0ABY6B7U1</accession>
<dbReference type="InterPro" id="IPR013785">
    <property type="entry name" value="Aldolase_TIM"/>
</dbReference>
<dbReference type="EMBL" id="CP104562">
    <property type="protein sequence ID" value="UXH80016.1"/>
    <property type="molecule type" value="Genomic_DNA"/>
</dbReference>
<sequence>MMQVKQARLNRLMQGGRCLDIAVDHGVCNEGSFLDGLEDMPGVMDRLVEAGPDAIQLNYGQADLLQSRPGRDKPALVMRLDMGNPYNAATHRVMWAVLQNGDDPVLPAVQMDAACAVVNLFMLPGEPDLFRQCVNNIARVRADCDRYGMPLMIEPLVMAPHSARGGYMVDGDAEKIVTLVRLAREMGADVIKADPTADPTDFHRVVQAARCPVLVRGGGKEDLQQVFSRSRVLLDQGAVGLVYGRNVYQHRSPAAVVEALMAMIHESATAQQAFALYERRSAAG</sequence>
<name>A0ABY6B7U1_9BURK</name>
<dbReference type="InterPro" id="IPR041720">
    <property type="entry name" value="FbaB-like"/>
</dbReference>
<proteinExistence type="predicted"/>
<keyword evidence="2" id="KW-1185">Reference proteome</keyword>
<gene>
    <name evidence="1" type="ORF">N4261_09100</name>
</gene>
<dbReference type="Gene3D" id="3.20.20.70">
    <property type="entry name" value="Aldolase class I"/>
    <property type="match status" value="1"/>
</dbReference>
<evidence type="ECO:0000313" key="1">
    <source>
        <dbReference type="EMBL" id="UXH80016.1"/>
    </source>
</evidence>
<dbReference type="PANTHER" id="PTHR47916:SF1">
    <property type="entry name" value="3-HYDROXY-5-PHOSPHONOOXYPENTANE-2,4-DIONE THIOLASE"/>
    <property type="match status" value="1"/>
</dbReference>